<dbReference type="CDD" id="cd19946">
    <property type="entry name" value="GlpA-like_Fer2_BFD-like"/>
    <property type="match status" value="1"/>
</dbReference>
<organism evidence="4 5">
    <name type="scientific">Allokutzneria albata</name>
    <name type="common">Kibdelosporangium albatum</name>
    <dbReference type="NCBI Taxonomy" id="211114"/>
    <lineage>
        <taxon>Bacteria</taxon>
        <taxon>Bacillati</taxon>
        <taxon>Actinomycetota</taxon>
        <taxon>Actinomycetes</taxon>
        <taxon>Pseudonocardiales</taxon>
        <taxon>Pseudonocardiaceae</taxon>
        <taxon>Allokutzneria</taxon>
    </lineage>
</organism>
<dbReference type="Pfam" id="PF04324">
    <property type="entry name" value="Fer2_BFD"/>
    <property type="match status" value="1"/>
</dbReference>
<dbReference type="PANTHER" id="PTHR42949">
    <property type="entry name" value="ANAEROBIC GLYCEROL-3-PHOSPHATE DEHYDROGENASE SUBUNIT B"/>
    <property type="match status" value="1"/>
</dbReference>
<feature type="domain" description="FAD/NAD(P)-binding" evidence="3">
    <location>
        <begin position="43"/>
        <end position="338"/>
    </location>
</feature>
<dbReference type="GO" id="GO:0016491">
    <property type="term" value="F:oxidoreductase activity"/>
    <property type="evidence" value="ECO:0007669"/>
    <property type="project" value="UniProtKB-KW"/>
</dbReference>
<dbReference type="PIRSF" id="PIRSF037495">
    <property type="entry name" value="Opine_OX_OoxA/HcnB"/>
    <property type="match status" value="1"/>
</dbReference>
<dbReference type="Gene3D" id="1.10.10.1100">
    <property type="entry name" value="BFD-like [2Fe-2S]-binding domain"/>
    <property type="match status" value="1"/>
</dbReference>
<evidence type="ECO:0000259" key="3">
    <source>
        <dbReference type="Pfam" id="PF07992"/>
    </source>
</evidence>
<dbReference type="InterPro" id="IPR023753">
    <property type="entry name" value="FAD/NAD-binding_dom"/>
</dbReference>
<dbReference type="InterPro" id="IPR017224">
    <property type="entry name" value="Opine_Oxase_asu/HCN_bsu"/>
</dbReference>
<dbReference type="PRINTS" id="PR00469">
    <property type="entry name" value="PNDRDTASEII"/>
</dbReference>
<dbReference type="InterPro" id="IPR041854">
    <property type="entry name" value="BFD-like_2Fe2S-bd_dom_sf"/>
</dbReference>
<evidence type="ECO:0000259" key="2">
    <source>
        <dbReference type="Pfam" id="PF04324"/>
    </source>
</evidence>
<dbReference type="InterPro" id="IPR051691">
    <property type="entry name" value="Metab_Enz_Cyan_OpOx_G3PDH"/>
</dbReference>
<proteinExistence type="predicted"/>
<name>A0A1G9XRN6_ALLAB</name>
<gene>
    <name evidence="4" type="ORF">SAMN04489726_4340</name>
</gene>
<reference evidence="4 5" key="1">
    <citation type="submission" date="2016-10" db="EMBL/GenBank/DDBJ databases">
        <authorList>
            <person name="de Groot N.N."/>
        </authorList>
    </citation>
    <scope>NUCLEOTIDE SEQUENCE [LARGE SCALE GENOMIC DNA]</scope>
    <source>
        <strain evidence="4 5">DSM 44149</strain>
    </source>
</reference>
<dbReference type="STRING" id="211114.SAMN04489726_4340"/>
<evidence type="ECO:0000256" key="1">
    <source>
        <dbReference type="ARBA" id="ARBA00023002"/>
    </source>
</evidence>
<dbReference type="InterPro" id="IPR007419">
    <property type="entry name" value="BFD-like_2Fe2S-bd_dom"/>
</dbReference>
<dbReference type="Gene3D" id="3.50.50.60">
    <property type="entry name" value="FAD/NAD(P)-binding domain"/>
    <property type="match status" value="3"/>
</dbReference>
<dbReference type="InterPro" id="IPR036188">
    <property type="entry name" value="FAD/NAD-bd_sf"/>
</dbReference>
<dbReference type="PANTHER" id="PTHR42949:SF3">
    <property type="entry name" value="ANAEROBIC GLYCEROL-3-PHOSPHATE DEHYDROGENASE SUBUNIT B"/>
    <property type="match status" value="1"/>
</dbReference>
<dbReference type="AlphaFoldDB" id="A0A1G9XRN6"/>
<sequence>MTIPEGFFCGIGVCHGCVQPPLNVRACQHVPDATAFSSPRTTDIAVVGAGPAGVAAAKAAVANGANVTLIDSAPLLGGQYGRQAIDSSYVGIPGVQHLANTVVWAIEPGNRLHLRSGPLDAPNRVAAVLDAKALILATGAYDRAIPFPGWDLPGICTAGAAQALAKSRRLAVGQRVLLAGTGPFLLPVAESLVGVGARVLGVLEANSPMRWLRGAFAGRSKLPELARYAAVLAKHRIPYRTKRTVIAAHGEDRVTEVTTAKLDGAWNVVPGSERRVEVDAVCVGFGFVPQLDLAVAVGCRVLDGFVEVDRAQRTSVAGIFAAGEITGIGGADLAAAEGEIAGTVAAGGVVPQGILQAVHRGRKFAAALAEAHPVQAGWRTWLAPDTVICRCENVRLGALQQAVEQRRASDLRSLKLVSRVGMGRCQGRMCGRAVAELTGIPEAVRRPIAAPVRLGELAETPEEDPA</sequence>
<dbReference type="Pfam" id="PF07992">
    <property type="entry name" value="Pyr_redox_2"/>
    <property type="match status" value="1"/>
</dbReference>
<dbReference type="eggNOG" id="COG0446">
    <property type="taxonomic scope" value="Bacteria"/>
</dbReference>
<dbReference type="Proteomes" id="UP000183376">
    <property type="component" value="Chromosome I"/>
</dbReference>
<dbReference type="RefSeq" id="WP_081900212.1">
    <property type="nucleotide sequence ID" value="NZ_JOEF01000005.1"/>
</dbReference>
<protein>
    <submittedName>
        <fullName evidence="4">Thioredoxin reductase</fullName>
    </submittedName>
</protein>
<feature type="domain" description="BFD-like [2Fe-2S]-binding" evidence="2">
    <location>
        <begin position="387"/>
        <end position="437"/>
    </location>
</feature>
<dbReference type="SUPFAM" id="SSF51905">
    <property type="entry name" value="FAD/NAD(P)-binding domain"/>
    <property type="match status" value="1"/>
</dbReference>
<keyword evidence="5" id="KW-1185">Reference proteome</keyword>
<dbReference type="OrthoDB" id="9801699at2"/>
<accession>A0A1G9XRN6</accession>
<dbReference type="PRINTS" id="PR00368">
    <property type="entry name" value="FADPNR"/>
</dbReference>
<evidence type="ECO:0000313" key="5">
    <source>
        <dbReference type="Proteomes" id="UP000183376"/>
    </source>
</evidence>
<evidence type="ECO:0000313" key="4">
    <source>
        <dbReference type="EMBL" id="SDM98825.1"/>
    </source>
</evidence>
<dbReference type="EMBL" id="LT629701">
    <property type="protein sequence ID" value="SDM98825.1"/>
    <property type="molecule type" value="Genomic_DNA"/>
</dbReference>
<keyword evidence="1" id="KW-0560">Oxidoreductase</keyword>